<feature type="non-terminal residue" evidence="1">
    <location>
        <position position="1"/>
    </location>
</feature>
<evidence type="ECO:0000313" key="1">
    <source>
        <dbReference type="EMBL" id="CDW29171.1"/>
    </source>
</evidence>
<name>A0A0K2TUT8_LEPSM</name>
<sequence>NDCSKKVANKNAGVISSRDNIVECIIIVETKTLWVI</sequence>
<dbReference type="AlphaFoldDB" id="A0A0K2TUT8"/>
<accession>A0A0K2TUT8</accession>
<protein>
    <submittedName>
        <fullName evidence="1">Uncharacterized protein</fullName>
    </submittedName>
</protein>
<organism evidence="1">
    <name type="scientific">Lepeophtheirus salmonis</name>
    <name type="common">Salmon louse</name>
    <name type="synonym">Caligus salmonis</name>
    <dbReference type="NCBI Taxonomy" id="72036"/>
    <lineage>
        <taxon>Eukaryota</taxon>
        <taxon>Metazoa</taxon>
        <taxon>Ecdysozoa</taxon>
        <taxon>Arthropoda</taxon>
        <taxon>Crustacea</taxon>
        <taxon>Multicrustacea</taxon>
        <taxon>Hexanauplia</taxon>
        <taxon>Copepoda</taxon>
        <taxon>Siphonostomatoida</taxon>
        <taxon>Caligidae</taxon>
        <taxon>Lepeophtheirus</taxon>
    </lineage>
</organism>
<proteinExistence type="predicted"/>
<reference evidence="1" key="1">
    <citation type="submission" date="2014-05" db="EMBL/GenBank/DDBJ databases">
        <authorList>
            <person name="Chronopoulou M."/>
        </authorList>
    </citation>
    <scope>NUCLEOTIDE SEQUENCE</scope>
    <source>
        <tissue evidence="1">Whole organism</tissue>
    </source>
</reference>
<dbReference type="EMBL" id="HACA01011810">
    <property type="protein sequence ID" value="CDW29171.1"/>
    <property type="molecule type" value="Transcribed_RNA"/>
</dbReference>